<feature type="transmembrane region" description="Helical" evidence="10">
    <location>
        <begin position="83"/>
        <end position="102"/>
    </location>
</feature>
<evidence type="ECO:0000313" key="13">
    <source>
        <dbReference type="Proteomes" id="UP000711178"/>
    </source>
</evidence>
<protein>
    <submittedName>
        <fullName evidence="12">Amino acid permease</fullName>
    </submittedName>
</protein>
<dbReference type="InterPro" id="IPR004841">
    <property type="entry name" value="AA-permease/SLC12A_dom"/>
</dbReference>
<dbReference type="Pfam" id="PF00324">
    <property type="entry name" value="AA_permease"/>
    <property type="match status" value="1"/>
</dbReference>
<evidence type="ECO:0000256" key="6">
    <source>
        <dbReference type="ARBA" id="ARBA00022692"/>
    </source>
</evidence>
<feature type="transmembrane region" description="Helical" evidence="10">
    <location>
        <begin position="277"/>
        <end position="297"/>
    </location>
</feature>
<gene>
    <name evidence="12" type="ORF">KIF53_01610</name>
</gene>
<dbReference type="EMBL" id="JAHDTB010000001">
    <property type="protein sequence ID" value="MBW8286334.1"/>
    <property type="molecule type" value="Genomic_DNA"/>
</dbReference>
<keyword evidence="3" id="KW-0813">Transport</keyword>
<dbReference type="Gene3D" id="1.20.1740.10">
    <property type="entry name" value="Amino acid/polyamine transporter I"/>
    <property type="match status" value="1"/>
</dbReference>
<feature type="transmembrane region" description="Helical" evidence="10">
    <location>
        <begin position="19"/>
        <end position="38"/>
    </location>
</feature>
<feature type="transmembrane region" description="Helical" evidence="10">
    <location>
        <begin position="192"/>
        <end position="217"/>
    </location>
</feature>
<comment type="caution">
    <text evidence="12">The sequence shown here is derived from an EMBL/GenBank/DDBJ whole genome shotgun (WGS) entry which is preliminary data.</text>
</comment>
<comment type="subcellular location">
    <subcellularLocation>
        <location evidence="1">Cell inner membrane</location>
        <topology evidence="1">Multi-pass membrane protein</topology>
    </subcellularLocation>
</comment>
<feature type="transmembrane region" description="Helical" evidence="10">
    <location>
        <begin position="331"/>
        <end position="350"/>
    </location>
</feature>
<organism evidence="12 13">
    <name type="scientific">Chromobacterium subtsugae</name>
    <dbReference type="NCBI Taxonomy" id="251747"/>
    <lineage>
        <taxon>Bacteria</taxon>
        <taxon>Pseudomonadati</taxon>
        <taxon>Pseudomonadota</taxon>
        <taxon>Betaproteobacteria</taxon>
        <taxon>Neisseriales</taxon>
        <taxon>Chromobacteriaceae</taxon>
        <taxon>Chromobacterium</taxon>
    </lineage>
</organism>
<feature type="transmembrane region" description="Helical" evidence="10">
    <location>
        <begin position="238"/>
        <end position="257"/>
    </location>
</feature>
<keyword evidence="13" id="KW-1185">Reference proteome</keyword>
<feature type="transmembrane region" description="Helical" evidence="10">
    <location>
        <begin position="388"/>
        <end position="417"/>
    </location>
</feature>
<dbReference type="Proteomes" id="UP000711178">
    <property type="component" value="Unassembled WGS sequence"/>
</dbReference>
<keyword evidence="9 10" id="KW-0472">Membrane</keyword>
<dbReference type="GeneID" id="89687987"/>
<sequence length="456" mass="49169">MSETQTGLKRELKNRHIQLIALGGAVGTGLFLGSASVLKSAGPSMILGYAIAGFIAFLIMRQLGEMVAEEPVAGSFSHFAYRYWGKFAGFLSGWNYWVLYVLVGMAELTAVGEYVRYWWPNVPTWTTALVCFVAINGINLANVKSYGESEFWFALIKVAAVIAMIVFGGYLLLSGTGGPQASVSNLWNDGGFFPHGVNGLFMMMAVIMFSFGGLELIGMTAAEASDPQKTIPKAVNQVIYRILIFYIGSLVVLLSLYPWSKVAAGGSPFVMIFEQIGAGFTAHALNFVVLTAALSVYNSGVYATSRMLFSLAEQGNAPAGLKKLDKRGVPVNATLVSAIATFACVILNYLLPGQAFGILMSLVVAALVTNWAMISLTHLKFRRAKAGLALVFPSIWFPAANWLCLAFMIMILGILLFTPGMAVSVYVLPLWLGLLWLGFRLKKAGPADGRLVGENV</sequence>
<evidence type="ECO:0000256" key="8">
    <source>
        <dbReference type="ARBA" id="ARBA00022989"/>
    </source>
</evidence>
<feature type="domain" description="Amino acid permease/ SLC12A" evidence="11">
    <location>
        <begin position="16"/>
        <end position="442"/>
    </location>
</feature>
<evidence type="ECO:0000256" key="2">
    <source>
        <dbReference type="ARBA" id="ARBA00008583"/>
    </source>
</evidence>
<evidence type="ECO:0000256" key="3">
    <source>
        <dbReference type="ARBA" id="ARBA00022448"/>
    </source>
</evidence>
<feature type="transmembrane region" description="Helical" evidence="10">
    <location>
        <begin position="44"/>
        <end position="63"/>
    </location>
</feature>
<feature type="transmembrane region" description="Helical" evidence="10">
    <location>
        <begin position="151"/>
        <end position="172"/>
    </location>
</feature>
<dbReference type="PANTHER" id="PTHR43495:SF4">
    <property type="entry name" value="AROMATIC AMINO ACID TRANSPORT PROTEIN AROP"/>
    <property type="match status" value="1"/>
</dbReference>
<evidence type="ECO:0000259" key="11">
    <source>
        <dbReference type="Pfam" id="PF00324"/>
    </source>
</evidence>
<comment type="similarity">
    <text evidence="2">Belongs to the amino acid-polyamine-organocation (APC) superfamily. Amino acid transporter (AAT) (TC 2.A.3.1) family.</text>
</comment>
<evidence type="ECO:0000256" key="4">
    <source>
        <dbReference type="ARBA" id="ARBA00022475"/>
    </source>
</evidence>
<evidence type="ECO:0000313" key="12">
    <source>
        <dbReference type="EMBL" id="MBW8286334.1"/>
    </source>
</evidence>
<evidence type="ECO:0000256" key="9">
    <source>
        <dbReference type="ARBA" id="ARBA00023136"/>
    </source>
</evidence>
<evidence type="ECO:0000256" key="7">
    <source>
        <dbReference type="ARBA" id="ARBA00022970"/>
    </source>
</evidence>
<name>A0ABS7F8B5_9NEIS</name>
<feature type="transmembrane region" description="Helical" evidence="10">
    <location>
        <begin position="423"/>
        <end position="441"/>
    </location>
</feature>
<dbReference type="PROSITE" id="PS00218">
    <property type="entry name" value="AMINO_ACID_PERMEASE_1"/>
    <property type="match status" value="1"/>
</dbReference>
<reference evidence="12 13" key="1">
    <citation type="submission" date="2021-05" db="EMBL/GenBank/DDBJ databases">
        <title>Draft Whole Genome Sequencing Of Biosensor Chromobacterium violaceum Strain CV026 Reveals A Regulatory RNA In Chromobacterium violaceum Phenotype Regulatory Network.</title>
        <authorList>
            <person name="Hong K.W."/>
            <person name="Chan K.G."/>
            <person name="Chang C.-Y."/>
        </authorList>
    </citation>
    <scope>NUCLEOTIDE SEQUENCE [LARGE SCALE GENOMIC DNA]</scope>
    <source>
        <strain evidence="12 13">ATCC 31532</strain>
    </source>
</reference>
<evidence type="ECO:0000256" key="10">
    <source>
        <dbReference type="SAM" id="Phobius"/>
    </source>
</evidence>
<keyword evidence="7" id="KW-0029">Amino-acid transport</keyword>
<keyword evidence="6 10" id="KW-0812">Transmembrane</keyword>
<dbReference type="PANTHER" id="PTHR43495">
    <property type="entry name" value="GABA PERMEASE"/>
    <property type="match status" value="1"/>
</dbReference>
<dbReference type="PIRSF" id="PIRSF006060">
    <property type="entry name" value="AA_transporter"/>
    <property type="match status" value="1"/>
</dbReference>
<keyword evidence="8 10" id="KW-1133">Transmembrane helix</keyword>
<feature type="transmembrane region" description="Helical" evidence="10">
    <location>
        <begin position="122"/>
        <end position="139"/>
    </location>
</feature>
<keyword evidence="4" id="KW-1003">Cell membrane</keyword>
<feature type="transmembrane region" description="Helical" evidence="10">
    <location>
        <begin position="356"/>
        <end position="376"/>
    </location>
</feature>
<dbReference type="RefSeq" id="WP_043571717.1">
    <property type="nucleotide sequence ID" value="NZ_CP142381.1"/>
</dbReference>
<proteinExistence type="inferred from homology"/>
<dbReference type="InterPro" id="IPR004840">
    <property type="entry name" value="Amino_acid_permease_CS"/>
</dbReference>
<evidence type="ECO:0000256" key="5">
    <source>
        <dbReference type="ARBA" id="ARBA00022519"/>
    </source>
</evidence>
<accession>A0ABS7F8B5</accession>
<keyword evidence="5" id="KW-0997">Cell inner membrane</keyword>
<evidence type="ECO:0000256" key="1">
    <source>
        <dbReference type="ARBA" id="ARBA00004429"/>
    </source>
</evidence>